<evidence type="ECO:0000256" key="2">
    <source>
        <dbReference type="ARBA" id="ARBA00023015"/>
    </source>
</evidence>
<dbReference type="Gene3D" id="1.10.10.10">
    <property type="entry name" value="Winged helix-like DNA-binding domain superfamily/Winged helix DNA-binding domain"/>
    <property type="match status" value="1"/>
</dbReference>
<dbReference type="GO" id="GO:0016987">
    <property type="term" value="F:sigma factor activity"/>
    <property type="evidence" value="ECO:0007669"/>
    <property type="project" value="UniProtKB-KW"/>
</dbReference>
<feature type="region of interest" description="Disordered" evidence="6">
    <location>
        <begin position="1"/>
        <end position="28"/>
    </location>
</feature>
<dbReference type="InterPro" id="IPR013325">
    <property type="entry name" value="RNA_pol_sigma_r2"/>
</dbReference>
<dbReference type="InterPro" id="IPR013324">
    <property type="entry name" value="RNA_pol_sigma_r3/r4-like"/>
</dbReference>
<evidence type="ECO:0000313" key="8">
    <source>
        <dbReference type="EMBL" id="OWK36828.1"/>
    </source>
</evidence>
<dbReference type="SUPFAM" id="SSF88946">
    <property type="entry name" value="Sigma2 domain of RNA polymerase sigma factors"/>
    <property type="match status" value="1"/>
</dbReference>
<evidence type="ECO:0000313" key="9">
    <source>
        <dbReference type="Proteomes" id="UP000214646"/>
    </source>
</evidence>
<dbReference type="PANTHER" id="PTHR43133:SF8">
    <property type="entry name" value="RNA POLYMERASE SIGMA FACTOR HI_1459-RELATED"/>
    <property type="match status" value="1"/>
</dbReference>
<dbReference type="InterPro" id="IPR036388">
    <property type="entry name" value="WH-like_DNA-bd_sf"/>
</dbReference>
<dbReference type="NCBIfam" id="TIGR02937">
    <property type="entry name" value="sigma70-ECF"/>
    <property type="match status" value="1"/>
</dbReference>
<dbReference type="EMBL" id="NIDE01000017">
    <property type="protein sequence ID" value="OWK36828.1"/>
    <property type="molecule type" value="Genomic_DNA"/>
</dbReference>
<evidence type="ECO:0000256" key="1">
    <source>
        <dbReference type="ARBA" id="ARBA00010641"/>
    </source>
</evidence>
<dbReference type="AlphaFoldDB" id="A0A225DE90"/>
<dbReference type="InterPro" id="IPR039425">
    <property type="entry name" value="RNA_pol_sigma-70-like"/>
</dbReference>
<name>A0A225DE90_9BACT</name>
<evidence type="ECO:0000256" key="5">
    <source>
        <dbReference type="ARBA" id="ARBA00023163"/>
    </source>
</evidence>
<protein>
    <recommendedName>
        <fullName evidence="7">RNA polymerase sigma-70 ECF-like HTH domain-containing protein</fullName>
    </recommendedName>
</protein>
<dbReference type="GO" id="GO:0006352">
    <property type="term" value="P:DNA-templated transcription initiation"/>
    <property type="evidence" value="ECO:0007669"/>
    <property type="project" value="InterPro"/>
</dbReference>
<dbReference type="OrthoDB" id="280689at2"/>
<organism evidence="8 9">
    <name type="scientific">Fimbriiglobus ruber</name>
    <dbReference type="NCBI Taxonomy" id="1908690"/>
    <lineage>
        <taxon>Bacteria</taxon>
        <taxon>Pseudomonadati</taxon>
        <taxon>Planctomycetota</taxon>
        <taxon>Planctomycetia</taxon>
        <taxon>Gemmatales</taxon>
        <taxon>Gemmataceae</taxon>
        <taxon>Fimbriiglobus</taxon>
    </lineage>
</organism>
<keyword evidence="2" id="KW-0805">Transcription regulation</keyword>
<dbReference type="PANTHER" id="PTHR43133">
    <property type="entry name" value="RNA POLYMERASE ECF-TYPE SIGMA FACTO"/>
    <property type="match status" value="1"/>
</dbReference>
<dbReference type="InterPro" id="IPR014284">
    <property type="entry name" value="RNA_pol_sigma-70_dom"/>
</dbReference>
<dbReference type="Pfam" id="PF07638">
    <property type="entry name" value="Sigma70_ECF"/>
    <property type="match status" value="1"/>
</dbReference>
<comment type="similarity">
    <text evidence="1">Belongs to the sigma-70 factor family. ECF subfamily.</text>
</comment>
<proteinExistence type="inferred from homology"/>
<sequence>MSESRPKESTGGVSEPPAADTDASDGSLIRRYREGEDGAATSLYRRYARRLRILAARQCGTDFGGRFDADDIIQSVFRTFFQGARGRAYDVPPGGEIWGLLMVLTVNKIRNHLQHHRAGKRTVYRTAADAELDHHPLARDESAAAFLRLVLDEQLADLPESNRSIVRMRMEGYGVNEIAEHSGRALRTVERVLQNFRDRLTSV</sequence>
<feature type="domain" description="RNA polymerase sigma-70 ECF-like HTH" evidence="7">
    <location>
        <begin position="28"/>
        <end position="200"/>
    </location>
</feature>
<dbReference type="GO" id="GO:0003677">
    <property type="term" value="F:DNA binding"/>
    <property type="evidence" value="ECO:0007669"/>
    <property type="project" value="UniProtKB-KW"/>
</dbReference>
<evidence type="ECO:0000256" key="4">
    <source>
        <dbReference type="ARBA" id="ARBA00023125"/>
    </source>
</evidence>
<comment type="caution">
    <text evidence="8">The sequence shown here is derived from an EMBL/GenBank/DDBJ whole genome shotgun (WGS) entry which is preliminary data.</text>
</comment>
<keyword evidence="9" id="KW-1185">Reference proteome</keyword>
<dbReference type="Proteomes" id="UP000214646">
    <property type="component" value="Unassembled WGS sequence"/>
</dbReference>
<keyword evidence="3" id="KW-0731">Sigma factor</keyword>
<accession>A0A225DE90</accession>
<evidence type="ECO:0000259" key="7">
    <source>
        <dbReference type="Pfam" id="PF07638"/>
    </source>
</evidence>
<gene>
    <name evidence="8" type="ORF">FRUB_09391</name>
</gene>
<dbReference type="Gene3D" id="1.10.1740.10">
    <property type="match status" value="1"/>
</dbReference>
<keyword evidence="5" id="KW-0804">Transcription</keyword>
<dbReference type="RefSeq" id="WP_088259771.1">
    <property type="nucleotide sequence ID" value="NZ_NIDE01000017.1"/>
</dbReference>
<evidence type="ECO:0000256" key="3">
    <source>
        <dbReference type="ARBA" id="ARBA00023082"/>
    </source>
</evidence>
<dbReference type="SUPFAM" id="SSF88659">
    <property type="entry name" value="Sigma3 and sigma4 domains of RNA polymerase sigma factors"/>
    <property type="match status" value="1"/>
</dbReference>
<evidence type="ECO:0000256" key="6">
    <source>
        <dbReference type="SAM" id="MobiDB-lite"/>
    </source>
</evidence>
<reference evidence="9" key="1">
    <citation type="submission" date="2017-06" db="EMBL/GenBank/DDBJ databases">
        <title>Genome analysis of Fimbriiglobus ruber SP5, the first member of the order Planctomycetales with confirmed chitinolytic capability.</title>
        <authorList>
            <person name="Ravin N.V."/>
            <person name="Rakitin A.L."/>
            <person name="Ivanova A.A."/>
            <person name="Beletsky A.V."/>
            <person name="Kulichevskaya I.S."/>
            <person name="Mardanov A.V."/>
            <person name="Dedysh S.N."/>
        </authorList>
    </citation>
    <scope>NUCLEOTIDE SEQUENCE [LARGE SCALE GENOMIC DNA]</scope>
    <source>
        <strain evidence="9">SP5</strain>
    </source>
</reference>
<keyword evidence="4" id="KW-0238">DNA-binding</keyword>
<dbReference type="InterPro" id="IPR053812">
    <property type="entry name" value="HTH_Sigma70_ECF-like"/>
</dbReference>